<keyword evidence="7" id="KW-1185">Reference proteome</keyword>
<evidence type="ECO:0000256" key="3">
    <source>
        <dbReference type="ARBA" id="ARBA00022840"/>
    </source>
</evidence>
<comment type="caution">
    <text evidence="6">The sequence shown here is derived from an EMBL/GenBank/DDBJ whole genome shotgun (WGS) entry which is preliminary data.</text>
</comment>
<name>A0ABT1L654_9GAMM</name>
<dbReference type="Proteomes" id="UP001320768">
    <property type="component" value="Unassembled WGS sequence"/>
</dbReference>
<dbReference type="EMBL" id="JAKUDN010000002">
    <property type="protein sequence ID" value="MCP8352215.1"/>
    <property type="molecule type" value="Genomic_DNA"/>
</dbReference>
<keyword evidence="4" id="KW-1133">Transmembrane helix</keyword>
<dbReference type="PANTHER" id="PTHR42939">
    <property type="entry name" value="ABC TRANSPORTER ATP-BINDING PROTEIN ALBC-RELATED"/>
    <property type="match status" value="1"/>
</dbReference>
<evidence type="ECO:0000313" key="7">
    <source>
        <dbReference type="Proteomes" id="UP001320768"/>
    </source>
</evidence>
<keyword evidence="4" id="KW-0812">Transmembrane</keyword>
<keyword evidence="3 6" id="KW-0067">ATP-binding</keyword>
<keyword evidence="2" id="KW-0547">Nucleotide-binding</keyword>
<gene>
    <name evidence="6" type="ORF">MKS91_02800</name>
</gene>
<dbReference type="InterPro" id="IPR051782">
    <property type="entry name" value="ABC_Transporter_VariousFunc"/>
</dbReference>
<protein>
    <submittedName>
        <fullName evidence="6">ABC transporter ATP-binding protein</fullName>
    </submittedName>
</protein>
<dbReference type="PROSITE" id="PS51257">
    <property type="entry name" value="PROKAR_LIPOPROTEIN"/>
    <property type="match status" value="1"/>
</dbReference>
<dbReference type="InterPro" id="IPR027417">
    <property type="entry name" value="P-loop_NTPase"/>
</dbReference>
<evidence type="ECO:0000313" key="6">
    <source>
        <dbReference type="EMBL" id="MCP8352215.1"/>
    </source>
</evidence>
<feature type="transmembrane region" description="Helical" evidence="4">
    <location>
        <begin position="139"/>
        <end position="157"/>
    </location>
</feature>
<dbReference type="RefSeq" id="WP_258569324.1">
    <property type="nucleotide sequence ID" value="NZ_JAKUDN010000002.1"/>
</dbReference>
<proteinExistence type="predicted"/>
<dbReference type="CDD" id="cd00267">
    <property type="entry name" value="ABC_ATPase"/>
    <property type="match status" value="1"/>
</dbReference>
<evidence type="ECO:0000256" key="4">
    <source>
        <dbReference type="SAM" id="Phobius"/>
    </source>
</evidence>
<dbReference type="InterPro" id="IPR003439">
    <property type="entry name" value="ABC_transporter-like_ATP-bd"/>
</dbReference>
<feature type="transmembrane region" description="Helical" evidence="4">
    <location>
        <begin position="12"/>
        <end position="32"/>
    </location>
</feature>
<feature type="transmembrane region" description="Helical" evidence="4">
    <location>
        <begin position="115"/>
        <end position="133"/>
    </location>
</feature>
<accession>A0ABT1L654</accession>
<dbReference type="GO" id="GO:0005524">
    <property type="term" value="F:ATP binding"/>
    <property type="evidence" value="ECO:0007669"/>
    <property type="project" value="UniProtKB-KW"/>
</dbReference>
<evidence type="ECO:0000259" key="5">
    <source>
        <dbReference type="Pfam" id="PF00005"/>
    </source>
</evidence>
<evidence type="ECO:0000256" key="2">
    <source>
        <dbReference type="ARBA" id="ARBA00022741"/>
    </source>
</evidence>
<dbReference type="PANTHER" id="PTHR42939:SF1">
    <property type="entry name" value="ABC TRANSPORTER ATP-BINDING PROTEIN ALBC-RELATED"/>
    <property type="match status" value="1"/>
</dbReference>
<keyword evidence="1" id="KW-0813">Transport</keyword>
<reference evidence="6 7" key="1">
    <citation type="journal article" date="2022" name="Nat. Microbiol.">
        <title>The microbiome of a bacterivorous marine choanoflagellate contains a resource-demanding obligate bacterial associate.</title>
        <authorList>
            <person name="Needham D.M."/>
            <person name="Poirier C."/>
            <person name="Bachy C."/>
            <person name="George E.E."/>
            <person name="Wilken S."/>
            <person name="Yung C.C.M."/>
            <person name="Limardo A.J."/>
            <person name="Morando M."/>
            <person name="Sudek L."/>
            <person name="Malmstrom R.R."/>
            <person name="Keeling P.J."/>
            <person name="Santoro A.E."/>
            <person name="Worden A.Z."/>
        </authorList>
    </citation>
    <scope>NUCLEOTIDE SEQUENCE [LARGE SCALE GENOMIC DNA]</scope>
    <source>
        <strain evidence="6 7">Comchoano-2</strain>
    </source>
</reference>
<dbReference type="Gene3D" id="3.40.50.300">
    <property type="entry name" value="P-loop containing nucleotide triphosphate hydrolases"/>
    <property type="match status" value="1"/>
</dbReference>
<feature type="transmembrane region" description="Helical" evidence="4">
    <location>
        <begin position="44"/>
        <end position="65"/>
    </location>
</feature>
<feature type="domain" description="ABC transporter" evidence="5">
    <location>
        <begin position="293"/>
        <end position="424"/>
    </location>
</feature>
<evidence type="ECO:0000256" key="1">
    <source>
        <dbReference type="ARBA" id="ARBA00022448"/>
    </source>
</evidence>
<sequence>MQIWRSCLRQFPLRSAILLSLALLFSCSQVLLPVLLVGPVWQLLLAWLALHFCGRVQTVLLLPIWHHIKSEMVGIVDQKDDAVLLSEGQRRHCAAKMLWHIDATVRSVEIMMMQIFPQAFGLVLRTVVLWHFFPKHHLWVVIGGIGSLLCIGVGVYCTDKRRGGWQQDAHSYDLYHKDILSQRLFLTPRTLRKNPYASLCFKNAIQKECIKSGMGGWIVTLGLLWWIHPMEGSFQGLLLWLGLGDQIWGAWGGAAEYLALPKVSSIAQEKMTIEAISAIRCETLSMFANSSPITLLLQPGDTLQLIGANGSGKTSFLRMLLGAVPYKGGKLTLNHLEAAQVSVKHRVVLGSSLLLVSGVLADYVKPSDLELFGLQAAVDALPAQIKTSMAHIQGAWSQGMLQKINLLYALATESPLYLLDEACNHLSIKDEVLFYNRLREHKPNAIIIYVSHQMVASKHCVCGQKEVIFG</sequence>
<dbReference type="SUPFAM" id="SSF52540">
    <property type="entry name" value="P-loop containing nucleoside triphosphate hydrolases"/>
    <property type="match status" value="1"/>
</dbReference>
<dbReference type="Pfam" id="PF00005">
    <property type="entry name" value="ABC_tran"/>
    <property type="match status" value="1"/>
</dbReference>
<organism evidence="6 7">
    <name type="scientific">Candidatus Synchoanobacter obligatus</name>
    <dbReference type="NCBI Taxonomy" id="2919597"/>
    <lineage>
        <taxon>Bacteria</taxon>
        <taxon>Pseudomonadati</taxon>
        <taxon>Pseudomonadota</taxon>
        <taxon>Gammaproteobacteria</taxon>
        <taxon>Candidatus Comchoanobacterales</taxon>
        <taxon>Candidatus Comchoanobacteraceae</taxon>
        <taxon>Candidatus Synchoanobacter</taxon>
    </lineage>
</organism>
<keyword evidence="4" id="KW-0472">Membrane</keyword>